<proteinExistence type="predicted"/>
<organism evidence="1 2">
    <name type="scientific">Paraburkholderia elongata</name>
    <dbReference type="NCBI Taxonomy" id="2675747"/>
    <lineage>
        <taxon>Bacteria</taxon>
        <taxon>Pseudomonadati</taxon>
        <taxon>Pseudomonadota</taxon>
        <taxon>Betaproteobacteria</taxon>
        <taxon>Burkholderiales</taxon>
        <taxon>Burkholderiaceae</taxon>
        <taxon>Paraburkholderia</taxon>
    </lineage>
</organism>
<gene>
    <name evidence="1" type="ORF">GNZ13_32020</name>
</gene>
<dbReference type="EMBL" id="WOEZ01000185">
    <property type="protein sequence ID" value="NPT59064.1"/>
    <property type="molecule type" value="Genomic_DNA"/>
</dbReference>
<accession>A0A972NUX8</accession>
<dbReference type="AlphaFoldDB" id="A0A972NUX8"/>
<evidence type="ECO:0000313" key="1">
    <source>
        <dbReference type="EMBL" id="NPT59064.1"/>
    </source>
</evidence>
<name>A0A972NUX8_9BURK</name>
<evidence type="ECO:0000313" key="2">
    <source>
        <dbReference type="Proteomes" id="UP000655523"/>
    </source>
</evidence>
<keyword evidence="2" id="KW-1185">Reference proteome</keyword>
<comment type="caution">
    <text evidence="1">The sequence shown here is derived from an EMBL/GenBank/DDBJ whole genome shotgun (WGS) entry which is preliminary data.</text>
</comment>
<dbReference type="Proteomes" id="UP000655523">
    <property type="component" value="Unassembled WGS sequence"/>
</dbReference>
<sequence>MNADQAREQRIQELGVKLCVAETIEERIALWSQLRAEIKARTPAQIKRMESDKGLR</sequence>
<dbReference type="RefSeq" id="WP_172172070.1">
    <property type="nucleotide sequence ID" value="NZ_WOEZ01000185.1"/>
</dbReference>
<protein>
    <submittedName>
        <fullName evidence="1">Uncharacterized protein</fullName>
    </submittedName>
</protein>
<reference evidence="1 2" key="1">
    <citation type="submission" date="2019-11" db="EMBL/GenBank/DDBJ databases">
        <title>Metabolism of dissolved organic matter in forest soils.</title>
        <authorList>
            <person name="Cyle K.T."/>
            <person name="Wilhelm R.C."/>
            <person name="Martinez C.E."/>
        </authorList>
    </citation>
    <scope>NUCLEOTIDE SEQUENCE [LARGE SCALE GENOMIC DNA]</scope>
    <source>
        <strain evidence="1 2">5N</strain>
    </source>
</reference>